<keyword evidence="4" id="KW-1185">Reference proteome</keyword>
<feature type="region of interest" description="Disordered" evidence="2">
    <location>
        <begin position="45"/>
        <end position="105"/>
    </location>
</feature>
<keyword evidence="1" id="KW-0677">Repeat</keyword>
<evidence type="ECO:0000313" key="3">
    <source>
        <dbReference type="EMBL" id="RPA82099.1"/>
    </source>
</evidence>
<accession>A0A3N4I7Q5</accession>
<dbReference type="PANTHER" id="PTHR47447:SF23">
    <property type="entry name" value="PENTACOTRIPEPTIDE-REPEAT REGION OF PRORP DOMAIN-CONTAINING PROTEIN"/>
    <property type="match status" value="1"/>
</dbReference>
<dbReference type="PANTHER" id="PTHR47447">
    <property type="entry name" value="OS03G0856100 PROTEIN"/>
    <property type="match status" value="1"/>
</dbReference>
<sequence length="697" mass="78399">MKKSSPALYDGLSRALCIRPIPAVLQRQLRSSSIANTALISSTSSSSRCASTSKTQTARFLSEHPNQPNQPKLKSKASQPQFILPNNLPSSAPPTRREFPTSETPETAVYTPIKHQKKTAYDPANPLAHLRFILDQLLYPNIFVEAEKLVNLHGYTPDVELYEILLEACARFPVKRLGHGDHDGFQVTTLPMAWRFFQEAKQKGLTPSNGMLHHLLKILADSPDWIKRHEVLQEMKSLWYTLSPEGEIWVLESLFASEQFEEGLATLWDLRKKGITVRPETVEKILLALSRAGEVDDVVAVIRDKELVRREISLQVWEACLSAATRTFNGPATAYIFSQIMLPTFCPNFTPSSALLHDILHTCSRTGYPTIATKCITLLKELHSEPPTSKTYSDLFSSQIVSRSFSAAFKTLNTMLTSNPTLTLTPETASYAAPKLAAMGKSTLTRCKEILLSHQRKFLLNSIYPLNFLLTAYTNLPKQALKYAFHFYKSISADFNIRPDHTTFLILFLTASQKIQRPRSTLTQAKKESPRADALVQQNVRFVRYLYAEMLETKGVWVSPEIWTLVVGIFVREGELADVVKVLRGFVEWNRVRLEDLGLKNEVKVGLTDDLGRKLAALVRAYEDGEGEELPGELVDVVKAQGEVSTEEGGVKVEEVEAVEDRRERRRGKLGWIWGLVERREVVEIAAGGFGKVVRYN</sequence>
<proteinExistence type="predicted"/>
<feature type="compositionally biased region" description="Polar residues" evidence="2">
    <location>
        <begin position="54"/>
        <end position="81"/>
    </location>
</feature>
<evidence type="ECO:0008006" key="5">
    <source>
        <dbReference type="Google" id="ProtNLM"/>
    </source>
</evidence>
<dbReference type="AlphaFoldDB" id="A0A3N4I7Q5"/>
<gene>
    <name evidence="3" type="ORF">BJ508DRAFT_376005</name>
</gene>
<evidence type="ECO:0000313" key="4">
    <source>
        <dbReference type="Proteomes" id="UP000275078"/>
    </source>
</evidence>
<name>A0A3N4I7Q5_ASCIM</name>
<dbReference type="OrthoDB" id="747253at2759"/>
<protein>
    <recommendedName>
        <fullName evidence="5">Pentacotripeptide-repeat region of PRORP domain-containing protein</fullName>
    </recommendedName>
</protein>
<reference evidence="3 4" key="1">
    <citation type="journal article" date="2018" name="Nat. Ecol. Evol.">
        <title>Pezizomycetes genomes reveal the molecular basis of ectomycorrhizal truffle lifestyle.</title>
        <authorList>
            <person name="Murat C."/>
            <person name="Payen T."/>
            <person name="Noel B."/>
            <person name="Kuo A."/>
            <person name="Morin E."/>
            <person name="Chen J."/>
            <person name="Kohler A."/>
            <person name="Krizsan K."/>
            <person name="Balestrini R."/>
            <person name="Da Silva C."/>
            <person name="Montanini B."/>
            <person name="Hainaut M."/>
            <person name="Levati E."/>
            <person name="Barry K.W."/>
            <person name="Belfiori B."/>
            <person name="Cichocki N."/>
            <person name="Clum A."/>
            <person name="Dockter R.B."/>
            <person name="Fauchery L."/>
            <person name="Guy J."/>
            <person name="Iotti M."/>
            <person name="Le Tacon F."/>
            <person name="Lindquist E.A."/>
            <person name="Lipzen A."/>
            <person name="Malagnac F."/>
            <person name="Mello A."/>
            <person name="Molinier V."/>
            <person name="Miyauchi S."/>
            <person name="Poulain J."/>
            <person name="Riccioni C."/>
            <person name="Rubini A."/>
            <person name="Sitrit Y."/>
            <person name="Splivallo R."/>
            <person name="Traeger S."/>
            <person name="Wang M."/>
            <person name="Zifcakova L."/>
            <person name="Wipf D."/>
            <person name="Zambonelli A."/>
            <person name="Paolocci F."/>
            <person name="Nowrousian M."/>
            <person name="Ottonello S."/>
            <person name="Baldrian P."/>
            <person name="Spatafora J.W."/>
            <person name="Henrissat B."/>
            <person name="Nagy L.G."/>
            <person name="Aury J.M."/>
            <person name="Wincker P."/>
            <person name="Grigoriev I.V."/>
            <person name="Bonfante P."/>
            <person name="Martin F.M."/>
        </authorList>
    </citation>
    <scope>NUCLEOTIDE SEQUENCE [LARGE SCALE GENOMIC DNA]</scope>
    <source>
        <strain evidence="3 4">RN42</strain>
    </source>
</reference>
<dbReference type="Proteomes" id="UP000275078">
    <property type="component" value="Unassembled WGS sequence"/>
</dbReference>
<organism evidence="3 4">
    <name type="scientific">Ascobolus immersus RN42</name>
    <dbReference type="NCBI Taxonomy" id="1160509"/>
    <lineage>
        <taxon>Eukaryota</taxon>
        <taxon>Fungi</taxon>
        <taxon>Dikarya</taxon>
        <taxon>Ascomycota</taxon>
        <taxon>Pezizomycotina</taxon>
        <taxon>Pezizomycetes</taxon>
        <taxon>Pezizales</taxon>
        <taxon>Ascobolaceae</taxon>
        <taxon>Ascobolus</taxon>
    </lineage>
</organism>
<dbReference type="EMBL" id="ML119674">
    <property type="protein sequence ID" value="RPA82099.1"/>
    <property type="molecule type" value="Genomic_DNA"/>
</dbReference>
<evidence type="ECO:0000256" key="1">
    <source>
        <dbReference type="ARBA" id="ARBA00022737"/>
    </source>
</evidence>
<dbReference type="Gene3D" id="1.25.40.10">
    <property type="entry name" value="Tetratricopeptide repeat domain"/>
    <property type="match status" value="1"/>
</dbReference>
<dbReference type="STRING" id="1160509.A0A3N4I7Q5"/>
<evidence type="ECO:0000256" key="2">
    <source>
        <dbReference type="SAM" id="MobiDB-lite"/>
    </source>
</evidence>
<dbReference type="InterPro" id="IPR011990">
    <property type="entry name" value="TPR-like_helical_dom_sf"/>
</dbReference>